<dbReference type="SUPFAM" id="SSF89392">
    <property type="entry name" value="Prokaryotic lipoproteins and lipoprotein localization factors"/>
    <property type="match status" value="1"/>
</dbReference>
<dbReference type="AlphaFoldDB" id="A0A0B8PNR1"/>
<accession>A0A0B8PNR1</accession>
<dbReference type="NCBIfam" id="TIGR00548">
    <property type="entry name" value="lolB"/>
    <property type="match status" value="1"/>
</dbReference>
<keyword evidence="12 13" id="KW-0449">Lipoprotein</keyword>
<name>A0A0B8PNR1_9VIBR</name>
<evidence type="ECO:0000313" key="14">
    <source>
        <dbReference type="EMBL" id="GAM64793.1"/>
    </source>
</evidence>
<dbReference type="CDD" id="cd16326">
    <property type="entry name" value="LolB"/>
    <property type="match status" value="1"/>
</dbReference>
<evidence type="ECO:0000256" key="11">
    <source>
        <dbReference type="ARBA" id="ARBA00023237"/>
    </source>
</evidence>
<dbReference type="HAMAP" id="MF_00233">
    <property type="entry name" value="LolB"/>
    <property type="match status" value="1"/>
</dbReference>
<comment type="function">
    <text evidence="13">Plays a critical role in the incorporation of lipoproteins in the outer membrane after they are released by the LolA protein.</text>
</comment>
<comment type="similarity">
    <text evidence="2 13">Belongs to the LolB family.</text>
</comment>
<dbReference type="InterPro" id="IPR029046">
    <property type="entry name" value="LolA/LolB/LppX"/>
</dbReference>
<dbReference type="GO" id="GO:0044874">
    <property type="term" value="P:lipoprotein localization to outer membrane"/>
    <property type="evidence" value="ECO:0007669"/>
    <property type="project" value="UniProtKB-UniRule"/>
</dbReference>
<keyword evidence="5 13" id="KW-0813">Transport</keyword>
<reference evidence="14 15" key="2">
    <citation type="submission" date="2015-01" db="EMBL/GenBank/DDBJ databases">
        <authorList>
            <consortium name="NBRP consortium"/>
            <person name="Sawabe T."/>
            <person name="Meirelles P."/>
            <person name="Feng G."/>
            <person name="Sayaka M."/>
            <person name="Hattori M."/>
            <person name="Ohkuma M."/>
        </authorList>
    </citation>
    <scope>NUCLEOTIDE SEQUENCE [LARGE SCALE GENOMIC DNA]</scope>
    <source>
        <strain evidence="14 15">JCM19232</strain>
    </source>
</reference>
<dbReference type="EMBL" id="BBSA01000015">
    <property type="protein sequence ID" value="GAM64793.1"/>
    <property type="molecule type" value="Genomic_DNA"/>
</dbReference>
<gene>
    <name evidence="13" type="primary">lolB</name>
    <name evidence="14" type="ORF">JCM19232_3086</name>
</gene>
<evidence type="ECO:0000313" key="15">
    <source>
        <dbReference type="Proteomes" id="UP000031670"/>
    </source>
</evidence>
<evidence type="ECO:0000256" key="4">
    <source>
        <dbReference type="ARBA" id="ARBA00016202"/>
    </source>
</evidence>
<evidence type="ECO:0000256" key="3">
    <source>
        <dbReference type="ARBA" id="ARBA00011245"/>
    </source>
</evidence>
<comment type="subunit">
    <text evidence="3 13">Monomer.</text>
</comment>
<proteinExistence type="inferred from homology"/>
<evidence type="ECO:0000256" key="8">
    <source>
        <dbReference type="ARBA" id="ARBA00023136"/>
    </source>
</evidence>
<comment type="caution">
    <text evidence="14">The sequence shown here is derived from an EMBL/GenBank/DDBJ whole genome shotgun (WGS) entry which is preliminary data.</text>
</comment>
<evidence type="ECO:0000256" key="5">
    <source>
        <dbReference type="ARBA" id="ARBA00022448"/>
    </source>
</evidence>
<evidence type="ECO:0000256" key="12">
    <source>
        <dbReference type="ARBA" id="ARBA00023288"/>
    </source>
</evidence>
<evidence type="ECO:0000256" key="2">
    <source>
        <dbReference type="ARBA" id="ARBA00009696"/>
    </source>
</evidence>
<dbReference type="GO" id="GO:0009279">
    <property type="term" value="C:cell outer membrane"/>
    <property type="evidence" value="ECO:0007669"/>
    <property type="project" value="UniProtKB-SubCell"/>
</dbReference>
<sequence>MNIALHRFSPSGVTKLFTLILALFMFGCETTSQLPVHSVEYQAHQEKLSTLEQYQVSGKLGYIDPTQRQSLNFNWRHAPDSSQLRLTTFLGKTVLTLDINSEGATLTDMDGNRYFDKDADLLFYQLTGMRLPIVYMQDWVKGQPTAADAMQVSDRGTLDSLSQTRGGQTWQLAYLGYTEQGDFVLPQKMTLSREEIKLNIQINKWNID</sequence>
<evidence type="ECO:0000256" key="7">
    <source>
        <dbReference type="ARBA" id="ARBA00022927"/>
    </source>
</evidence>
<keyword evidence="10 13" id="KW-0143">Chaperone</keyword>
<evidence type="ECO:0000256" key="13">
    <source>
        <dbReference type="HAMAP-Rule" id="MF_00233"/>
    </source>
</evidence>
<dbReference type="Proteomes" id="UP000031670">
    <property type="component" value="Unassembled WGS sequence"/>
</dbReference>
<keyword evidence="7 13" id="KW-0653">Protein transport</keyword>
<evidence type="ECO:0000256" key="10">
    <source>
        <dbReference type="ARBA" id="ARBA00023186"/>
    </source>
</evidence>
<comment type="subcellular location">
    <subcellularLocation>
        <location evidence="1 13">Cell outer membrane</location>
        <topology evidence="1 13">Lipid-anchor</topology>
    </subcellularLocation>
</comment>
<evidence type="ECO:0000256" key="6">
    <source>
        <dbReference type="ARBA" id="ARBA00022729"/>
    </source>
</evidence>
<reference evidence="14 15" key="1">
    <citation type="submission" date="2015-01" db="EMBL/GenBank/DDBJ databases">
        <title>Vibrio sp. C5 JCM 19232 whole genome shotgun sequence.</title>
        <authorList>
            <person name="Sawabe T."/>
            <person name="Meirelles P."/>
            <person name="Feng G."/>
            <person name="Sayaka M."/>
            <person name="Hattori M."/>
            <person name="Ohkuma M."/>
        </authorList>
    </citation>
    <scope>NUCLEOTIDE SEQUENCE [LARGE SCALE GENOMIC DNA]</scope>
    <source>
        <strain evidence="14 15">JCM19232</strain>
    </source>
</reference>
<dbReference type="Gene3D" id="2.50.20.10">
    <property type="entry name" value="Lipoprotein localisation LolA/LolB/LppX"/>
    <property type="match status" value="1"/>
</dbReference>
<keyword evidence="11 13" id="KW-0998">Cell outer membrane</keyword>
<dbReference type="GO" id="GO:0015031">
    <property type="term" value="P:protein transport"/>
    <property type="evidence" value="ECO:0007669"/>
    <property type="project" value="UniProtKB-KW"/>
</dbReference>
<dbReference type="PROSITE" id="PS51257">
    <property type="entry name" value="PROKAR_LIPOPROTEIN"/>
    <property type="match status" value="1"/>
</dbReference>
<evidence type="ECO:0000256" key="1">
    <source>
        <dbReference type="ARBA" id="ARBA00004459"/>
    </source>
</evidence>
<keyword evidence="9 13" id="KW-0564">Palmitate</keyword>
<dbReference type="Pfam" id="PF03550">
    <property type="entry name" value="LolB"/>
    <property type="match status" value="1"/>
</dbReference>
<dbReference type="InterPro" id="IPR004565">
    <property type="entry name" value="OM_lipoprot_LolB"/>
</dbReference>
<keyword evidence="6 13" id="KW-0732">Signal</keyword>
<evidence type="ECO:0000256" key="9">
    <source>
        <dbReference type="ARBA" id="ARBA00023139"/>
    </source>
</evidence>
<protein>
    <recommendedName>
        <fullName evidence="4 13">Outer-membrane lipoprotein LolB</fullName>
    </recommendedName>
</protein>
<keyword evidence="8 13" id="KW-0472">Membrane</keyword>
<organism evidence="14 15">
    <name type="scientific">Vibrio ishigakensis</name>
    <dbReference type="NCBI Taxonomy" id="1481914"/>
    <lineage>
        <taxon>Bacteria</taxon>
        <taxon>Pseudomonadati</taxon>
        <taxon>Pseudomonadota</taxon>
        <taxon>Gammaproteobacteria</taxon>
        <taxon>Vibrionales</taxon>
        <taxon>Vibrionaceae</taxon>
        <taxon>Vibrio</taxon>
    </lineage>
</organism>